<dbReference type="Proteomes" id="UP000176260">
    <property type="component" value="Unassembled WGS sequence"/>
</dbReference>
<feature type="binding site" evidence="12">
    <location>
        <position position="50"/>
    </location>
    <ligand>
        <name>Fe cation</name>
        <dbReference type="ChEBI" id="CHEBI:24875"/>
        <label>1</label>
    </ligand>
</feature>
<dbReference type="Pfam" id="PF01880">
    <property type="entry name" value="Desulfoferrodox"/>
    <property type="match status" value="1"/>
</dbReference>
<gene>
    <name evidence="15" type="ORF">A2Y67_00160</name>
</gene>
<feature type="binding site" evidence="12">
    <location>
        <position position="30"/>
    </location>
    <ligand>
        <name>Fe cation</name>
        <dbReference type="ChEBI" id="CHEBI:24875"/>
        <label>1</label>
    </ligand>
</feature>
<evidence type="ECO:0000313" key="16">
    <source>
        <dbReference type="Proteomes" id="UP000176260"/>
    </source>
</evidence>
<feature type="binding site" evidence="12">
    <location>
        <position position="10"/>
    </location>
    <ligand>
        <name>Fe cation</name>
        <dbReference type="ChEBI" id="CHEBI:24875"/>
        <label>1</label>
    </ligand>
</feature>
<feature type="binding site" evidence="12">
    <location>
        <position position="29"/>
    </location>
    <ligand>
        <name>Fe cation</name>
        <dbReference type="ChEBI" id="CHEBI:24875"/>
        <label>1</label>
    </ligand>
</feature>
<dbReference type="PANTHER" id="PTHR36541">
    <property type="entry name" value="SUPEROXIDE REDUCTASE-RELATED"/>
    <property type="match status" value="1"/>
</dbReference>
<protein>
    <recommendedName>
        <fullName evidence="4">Desulfoferrodoxin</fullName>
        <ecNumber evidence="3">1.15.1.2</ecNumber>
    </recommendedName>
    <alternativeName>
        <fullName evidence="10">Superoxide reductase</fullName>
    </alternativeName>
</protein>
<dbReference type="InterPro" id="IPR038094">
    <property type="entry name" value="Desulfoferrodoxin_N_sf"/>
</dbReference>
<comment type="cofactor">
    <cofactor evidence="1">
        <name>Cu(2+)</name>
        <dbReference type="ChEBI" id="CHEBI:29036"/>
    </cofactor>
</comment>
<dbReference type="GO" id="GO:0019430">
    <property type="term" value="P:removal of superoxide radicals"/>
    <property type="evidence" value="ECO:0007669"/>
    <property type="project" value="InterPro"/>
</dbReference>
<dbReference type="PANTHER" id="PTHR36541:SF1">
    <property type="entry name" value="SUPEROXIDE REDUCTASE-RELATED"/>
    <property type="match status" value="1"/>
</dbReference>
<evidence type="ECO:0000256" key="1">
    <source>
        <dbReference type="ARBA" id="ARBA00001973"/>
    </source>
</evidence>
<feature type="binding site" evidence="12">
    <location>
        <position position="13"/>
    </location>
    <ligand>
        <name>Fe cation</name>
        <dbReference type="ChEBI" id="CHEBI:24875"/>
        <label>1</label>
    </ligand>
</feature>
<name>A0A1G1XQS3_9BACT</name>
<dbReference type="Gene3D" id="2.60.40.730">
    <property type="entry name" value="SOR catalytic domain"/>
    <property type="match status" value="1"/>
</dbReference>
<evidence type="ECO:0000313" key="15">
    <source>
        <dbReference type="EMBL" id="OGY42443.1"/>
    </source>
</evidence>
<comment type="catalytic activity">
    <reaction evidence="11">
        <text>reduced [rubredoxin] + superoxide + 2 H(+) = oxidized [rubredoxin] + H2O2</text>
        <dbReference type="Rhea" id="RHEA:21324"/>
        <dbReference type="Rhea" id="RHEA-COMP:10302"/>
        <dbReference type="Rhea" id="RHEA-COMP:10303"/>
        <dbReference type="ChEBI" id="CHEBI:15378"/>
        <dbReference type="ChEBI" id="CHEBI:16240"/>
        <dbReference type="ChEBI" id="CHEBI:18421"/>
        <dbReference type="ChEBI" id="CHEBI:29033"/>
        <dbReference type="ChEBI" id="CHEBI:29034"/>
        <dbReference type="EC" id="1.15.1.2"/>
    </reaction>
</comment>
<evidence type="ECO:0000256" key="3">
    <source>
        <dbReference type="ARBA" id="ARBA00012679"/>
    </source>
</evidence>
<dbReference type="AlphaFoldDB" id="A0A1G1XQS3"/>
<comment type="cofactor">
    <cofactor evidence="12">
        <name>Fe(2+)</name>
        <dbReference type="ChEBI" id="CHEBI:29033"/>
    </cofactor>
    <text evidence="12">Binds 1 Fe(2+) ion per subunit. The iron ion 2 is coordinated via four histidines and one cysteine residue.</text>
</comment>
<dbReference type="EC" id="1.15.1.2" evidence="3"/>
<organism evidence="15 16">
    <name type="scientific">Candidatus Buchananbacteria bacterium RBG_13_39_9</name>
    <dbReference type="NCBI Taxonomy" id="1797531"/>
    <lineage>
        <taxon>Bacteria</taxon>
        <taxon>Candidatus Buchananiibacteriota</taxon>
    </lineage>
</organism>
<dbReference type="GO" id="GO:0005506">
    <property type="term" value="F:iron ion binding"/>
    <property type="evidence" value="ECO:0007669"/>
    <property type="project" value="InterPro"/>
</dbReference>
<evidence type="ECO:0000256" key="2">
    <source>
        <dbReference type="ARBA" id="ARBA00005941"/>
    </source>
</evidence>
<dbReference type="Pfam" id="PF06397">
    <property type="entry name" value="Desulfoferrod_N"/>
    <property type="match status" value="1"/>
</dbReference>
<sequence>MVETNQIYKCSVCGNIIEVVNVGGGQLVCCGQNMELLEPKSKDAEGKEKHVPVIEKTKTGFKIKVGSVPHPMLAEHYIQWIEILADGVSYKTFLQPGMAPEAEFCVKAEKITARIYCNIHGLWQNES</sequence>
<evidence type="ECO:0000256" key="6">
    <source>
        <dbReference type="ARBA" id="ARBA00022723"/>
    </source>
</evidence>
<accession>A0A1G1XQS3</accession>
<evidence type="ECO:0000256" key="12">
    <source>
        <dbReference type="PIRSR" id="PIRSR604793-1"/>
    </source>
</evidence>
<comment type="function">
    <text evidence="9">Catalyzes the one-electron reduction of superoxide anion radical to hydrogen peroxide at a nonheme ferrous iron center. Plays a fundamental role in case of oxidative stress via its superoxide detoxification activity.</text>
</comment>
<dbReference type="SUPFAM" id="SSF49367">
    <property type="entry name" value="Superoxide reductase-like"/>
    <property type="match status" value="1"/>
</dbReference>
<dbReference type="NCBIfam" id="TIGR00332">
    <property type="entry name" value="neela_ferrous"/>
    <property type="match status" value="1"/>
</dbReference>
<evidence type="ECO:0000256" key="11">
    <source>
        <dbReference type="ARBA" id="ARBA00047448"/>
    </source>
</evidence>
<dbReference type="CDD" id="cd03171">
    <property type="entry name" value="SORL_Dfx_classI"/>
    <property type="match status" value="1"/>
</dbReference>
<evidence type="ECO:0000256" key="8">
    <source>
        <dbReference type="ARBA" id="ARBA00023004"/>
    </source>
</evidence>
<dbReference type="InterPro" id="IPR002742">
    <property type="entry name" value="Desulfoferrodoxin_Fe-bd_dom"/>
</dbReference>
<feature type="binding site" evidence="12">
    <location>
        <position position="70"/>
    </location>
    <ligand>
        <name>Fe cation</name>
        <dbReference type="ChEBI" id="CHEBI:24875"/>
        <label>1</label>
    </ligand>
</feature>
<proteinExistence type="inferred from homology"/>
<evidence type="ECO:0000259" key="13">
    <source>
        <dbReference type="Pfam" id="PF01880"/>
    </source>
</evidence>
<reference evidence="15 16" key="1">
    <citation type="journal article" date="2016" name="Nat. Commun.">
        <title>Thousands of microbial genomes shed light on interconnected biogeochemical processes in an aquifer system.</title>
        <authorList>
            <person name="Anantharaman K."/>
            <person name="Brown C.T."/>
            <person name="Hug L.A."/>
            <person name="Sharon I."/>
            <person name="Castelle C.J."/>
            <person name="Probst A.J."/>
            <person name="Thomas B.C."/>
            <person name="Singh A."/>
            <person name="Wilkins M.J."/>
            <person name="Karaoz U."/>
            <person name="Brodie E.L."/>
            <person name="Williams K.H."/>
            <person name="Hubbard S.S."/>
            <person name="Banfield J.F."/>
        </authorList>
    </citation>
    <scope>NUCLEOTIDE SEQUENCE [LARGE SCALE GENOMIC DNA]</scope>
</reference>
<comment type="cofactor">
    <cofactor evidence="12">
        <name>Fe(3+)</name>
        <dbReference type="ChEBI" id="CHEBI:29034"/>
    </cofactor>
    <text evidence="12">Binds 1 Fe(3+) ion per subunit. The iron ion 1 is coordinated via 4 cysteine residues.</text>
</comment>
<evidence type="ECO:0000259" key="14">
    <source>
        <dbReference type="Pfam" id="PF06397"/>
    </source>
</evidence>
<dbReference type="EMBL" id="MHIA01000013">
    <property type="protein sequence ID" value="OGY42443.1"/>
    <property type="molecule type" value="Genomic_DNA"/>
</dbReference>
<evidence type="ECO:0000256" key="7">
    <source>
        <dbReference type="ARBA" id="ARBA00022982"/>
    </source>
</evidence>
<keyword evidence="6 12" id="KW-0479">Metal-binding</keyword>
<evidence type="ECO:0000256" key="5">
    <source>
        <dbReference type="ARBA" id="ARBA00022448"/>
    </source>
</evidence>
<dbReference type="Gene3D" id="2.20.28.100">
    <property type="entry name" value="Desulphoferrodoxin, N-terminal domain"/>
    <property type="match status" value="1"/>
</dbReference>
<dbReference type="InterPro" id="IPR051233">
    <property type="entry name" value="Desulfoferrodoxin_SOR"/>
</dbReference>
<keyword evidence="5" id="KW-0813">Transport</keyword>
<keyword evidence="8 12" id="KW-0408">Iron</keyword>
<feature type="domain" description="Desulfoferrodoxin N-terminal" evidence="14">
    <location>
        <begin position="3"/>
        <end position="37"/>
    </location>
</feature>
<comment type="similarity">
    <text evidence="2">Belongs to the desulfoferrodoxin family.</text>
</comment>
<feature type="domain" description="Desulfoferrodoxin ferrous iron-binding" evidence="13">
    <location>
        <begin position="45"/>
        <end position="126"/>
    </location>
</feature>
<evidence type="ECO:0000256" key="10">
    <source>
        <dbReference type="ARBA" id="ARBA00031398"/>
    </source>
</evidence>
<feature type="binding site" evidence="12">
    <location>
        <position position="120"/>
    </location>
    <ligand>
        <name>Fe cation</name>
        <dbReference type="ChEBI" id="CHEBI:24875"/>
        <label>1</label>
    </ligand>
</feature>
<evidence type="ECO:0000256" key="9">
    <source>
        <dbReference type="ARBA" id="ARBA00024690"/>
    </source>
</evidence>
<dbReference type="CDD" id="cd00974">
    <property type="entry name" value="DSRD"/>
    <property type="match status" value="1"/>
</dbReference>
<keyword evidence="7" id="KW-0249">Electron transport</keyword>
<dbReference type="NCBIfam" id="TIGR00319">
    <property type="entry name" value="desulf_FeS4"/>
    <property type="match status" value="1"/>
</dbReference>
<dbReference type="InterPro" id="IPR036073">
    <property type="entry name" value="Desulfoferrodoxin_Fe-bd_dom_sf"/>
</dbReference>
<comment type="caution">
    <text evidence="15">The sequence shown here is derived from an EMBL/GenBank/DDBJ whole genome shotgun (WGS) entry which is preliminary data.</text>
</comment>
<feature type="binding site" evidence="12">
    <location>
        <position position="117"/>
    </location>
    <ligand>
        <name>Fe cation</name>
        <dbReference type="ChEBI" id="CHEBI:24875"/>
        <label>1</label>
    </ligand>
</feature>
<dbReference type="SUPFAM" id="SSF57802">
    <property type="entry name" value="Rubredoxin-like"/>
    <property type="match status" value="1"/>
</dbReference>
<feature type="binding site" evidence="12">
    <location>
        <position position="76"/>
    </location>
    <ligand>
        <name>Fe cation</name>
        <dbReference type="ChEBI" id="CHEBI:24875"/>
        <label>1</label>
    </ligand>
</feature>
<dbReference type="InterPro" id="IPR004462">
    <property type="entry name" value="Desulfoferrodoxin_N"/>
</dbReference>
<dbReference type="NCBIfam" id="TIGR00320">
    <property type="entry name" value="dfx_rbo"/>
    <property type="match status" value="1"/>
</dbReference>
<dbReference type="GO" id="GO:0050605">
    <property type="term" value="F:superoxide reductase activity"/>
    <property type="evidence" value="ECO:0007669"/>
    <property type="project" value="UniProtKB-EC"/>
</dbReference>
<dbReference type="InterPro" id="IPR004793">
    <property type="entry name" value="Desulfoferrodoxin_rbo"/>
</dbReference>
<evidence type="ECO:0000256" key="4">
    <source>
        <dbReference type="ARBA" id="ARBA00014839"/>
    </source>
</evidence>